<evidence type="ECO:0000313" key="3">
    <source>
        <dbReference type="EMBL" id="CAD7267452.1"/>
    </source>
</evidence>
<dbReference type="InterPro" id="IPR004045">
    <property type="entry name" value="Glutathione_S-Trfase_N"/>
</dbReference>
<protein>
    <recommendedName>
        <fullName evidence="4">Glutathione S-transferase</fullName>
    </recommendedName>
</protein>
<evidence type="ECO:0000259" key="2">
    <source>
        <dbReference type="PROSITE" id="PS50405"/>
    </source>
</evidence>
<dbReference type="Gene3D" id="1.20.1050.10">
    <property type="match status" value="2"/>
</dbReference>
<dbReference type="Gene3D" id="3.40.30.10">
    <property type="entry name" value="Glutaredoxin"/>
    <property type="match status" value="1"/>
</dbReference>
<sequence>MPGLKLYSVSDSPPTLSVRLALKVLDLEYTLIDVDFAGGEHLKEEYAKTSYSQIVSQNIDRPNCPHAVNISKTSSRAVPLVSARDINSHTTPTPINPQKEIPCIDDDGFILSESIAILQYIADKYSKNDSLYPKKLYQRAIVNHRLAFNLSTYYKNISDYVMAPIFFAYERTSIALKKTNLALSVFNTLLQRQGTKFAAGGLNLKDVNPHLYGGRVENHLGKTTPSSPDRDLNLNLPILDSPAEHETSALANYATEVDEVTIADFSLVTATMCLEAINFDLGQYPLVKKWYGDFKQQLPLAWDIAEVGMLEIREFDRNPPDLSALEHPIHPTRKNK</sequence>
<evidence type="ECO:0008006" key="4">
    <source>
        <dbReference type="Google" id="ProtNLM"/>
    </source>
</evidence>
<accession>A0A7R9B7A5</accession>
<gene>
    <name evidence="3" type="ORF">TSIB3V08_LOCUS11457</name>
</gene>
<dbReference type="InterPro" id="IPR036282">
    <property type="entry name" value="Glutathione-S-Trfase_C_sf"/>
</dbReference>
<feature type="domain" description="GST N-terminal" evidence="1">
    <location>
        <begin position="2"/>
        <end position="129"/>
    </location>
</feature>
<dbReference type="InterPro" id="IPR036249">
    <property type="entry name" value="Thioredoxin-like_sf"/>
</dbReference>
<dbReference type="GO" id="GO:0006749">
    <property type="term" value="P:glutathione metabolic process"/>
    <property type="evidence" value="ECO:0007669"/>
    <property type="project" value="TreeGrafter"/>
</dbReference>
<dbReference type="PANTHER" id="PTHR43969:SF7">
    <property type="entry name" value="GST-CONTAINING FLYWCH ZINC-FINGER PROTEIN"/>
    <property type="match status" value="1"/>
</dbReference>
<evidence type="ECO:0000259" key="1">
    <source>
        <dbReference type="PROSITE" id="PS50404"/>
    </source>
</evidence>
<dbReference type="SUPFAM" id="SSF47616">
    <property type="entry name" value="GST C-terminal domain-like"/>
    <property type="match status" value="2"/>
</dbReference>
<dbReference type="PROSITE" id="PS50405">
    <property type="entry name" value="GST_CTER"/>
    <property type="match status" value="1"/>
</dbReference>
<dbReference type="PROSITE" id="PS50404">
    <property type="entry name" value="GST_NTER"/>
    <property type="match status" value="1"/>
</dbReference>
<proteinExistence type="predicted"/>
<dbReference type="AlphaFoldDB" id="A0A7R9B7A5"/>
<dbReference type="Pfam" id="PF13409">
    <property type="entry name" value="GST_N_2"/>
    <property type="match status" value="1"/>
</dbReference>
<name>A0A7R9B7A5_TIMSH</name>
<dbReference type="GO" id="GO:0004364">
    <property type="term" value="F:glutathione transferase activity"/>
    <property type="evidence" value="ECO:0007669"/>
    <property type="project" value="TreeGrafter"/>
</dbReference>
<feature type="domain" description="GST C-terminal" evidence="2">
    <location>
        <begin position="135"/>
        <end position="322"/>
    </location>
</feature>
<dbReference type="InterPro" id="IPR010987">
    <property type="entry name" value="Glutathione-S-Trfase_C-like"/>
</dbReference>
<organism evidence="3">
    <name type="scientific">Timema shepardi</name>
    <name type="common">Walking stick</name>
    <dbReference type="NCBI Taxonomy" id="629360"/>
    <lineage>
        <taxon>Eukaryota</taxon>
        <taxon>Metazoa</taxon>
        <taxon>Ecdysozoa</taxon>
        <taxon>Arthropoda</taxon>
        <taxon>Hexapoda</taxon>
        <taxon>Insecta</taxon>
        <taxon>Pterygota</taxon>
        <taxon>Neoptera</taxon>
        <taxon>Polyneoptera</taxon>
        <taxon>Phasmatodea</taxon>
        <taxon>Timematodea</taxon>
        <taxon>Timematoidea</taxon>
        <taxon>Timematidae</taxon>
        <taxon>Timema</taxon>
    </lineage>
</organism>
<dbReference type="PANTHER" id="PTHR43969">
    <property type="entry name" value="GLUTATHIONE S TRANSFERASE D10, ISOFORM A-RELATED"/>
    <property type="match status" value="1"/>
</dbReference>
<reference evidence="3" key="1">
    <citation type="submission" date="2020-11" db="EMBL/GenBank/DDBJ databases">
        <authorList>
            <person name="Tran Van P."/>
        </authorList>
    </citation>
    <scope>NUCLEOTIDE SEQUENCE</scope>
</reference>
<dbReference type="EMBL" id="OC009243">
    <property type="protein sequence ID" value="CAD7267452.1"/>
    <property type="molecule type" value="Genomic_DNA"/>
</dbReference>
<dbReference type="SUPFAM" id="SSF52833">
    <property type="entry name" value="Thioredoxin-like"/>
    <property type="match status" value="1"/>
</dbReference>